<dbReference type="EC" id="3.1.4.4" evidence="5"/>
<proteinExistence type="inferred from homology"/>
<dbReference type="EMBL" id="LVYI01000001">
    <property type="protein sequence ID" value="OAP64818.1"/>
    <property type="molecule type" value="Genomic_DNA"/>
</dbReference>
<keyword evidence="1" id="KW-0677">Repeat</keyword>
<dbReference type="InterPro" id="IPR001736">
    <property type="entry name" value="PLipase_D/transphosphatidylase"/>
</dbReference>
<feature type="compositionally biased region" description="Pro residues" evidence="6">
    <location>
        <begin position="349"/>
        <end position="366"/>
    </location>
</feature>
<comment type="catalytic activity">
    <reaction evidence="5">
        <text>a 1,2-diacyl-sn-glycero-3-phosphocholine + H2O = a 1,2-diacyl-sn-glycero-3-phosphate + choline + H(+)</text>
        <dbReference type="Rhea" id="RHEA:14445"/>
        <dbReference type="ChEBI" id="CHEBI:15354"/>
        <dbReference type="ChEBI" id="CHEBI:15377"/>
        <dbReference type="ChEBI" id="CHEBI:15378"/>
        <dbReference type="ChEBI" id="CHEBI:57643"/>
        <dbReference type="ChEBI" id="CHEBI:58608"/>
        <dbReference type="EC" id="3.1.4.4"/>
    </reaction>
</comment>
<dbReference type="SUPFAM" id="SSF56024">
    <property type="entry name" value="Phospholipase D/nuclease"/>
    <property type="match status" value="2"/>
</dbReference>
<gene>
    <name evidence="8" type="ORF">AYL99_00790</name>
</gene>
<evidence type="ECO:0000256" key="6">
    <source>
        <dbReference type="SAM" id="MobiDB-lite"/>
    </source>
</evidence>
<dbReference type="InterPro" id="IPR016555">
    <property type="entry name" value="PLipase_D_euk"/>
</dbReference>
<comment type="similarity">
    <text evidence="5">Belongs to the phospholipase D family.</text>
</comment>
<dbReference type="CDD" id="cd09141">
    <property type="entry name" value="PLDc_vPLD1_2_yPLD_like_2"/>
    <property type="match status" value="1"/>
</dbReference>
<dbReference type="InterPro" id="IPR015679">
    <property type="entry name" value="PLipase_D_fam"/>
</dbReference>
<evidence type="ECO:0000256" key="3">
    <source>
        <dbReference type="ARBA" id="ARBA00022963"/>
    </source>
</evidence>
<feature type="region of interest" description="Disordered" evidence="6">
    <location>
        <begin position="346"/>
        <end position="366"/>
    </location>
</feature>
<name>A0A178ZYD7_9EURO</name>
<dbReference type="AlphaFoldDB" id="A0A178ZYD7"/>
<evidence type="ECO:0000256" key="4">
    <source>
        <dbReference type="ARBA" id="ARBA00023098"/>
    </source>
</evidence>
<evidence type="ECO:0000256" key="5">
    <source>
        <dbReference type="PIRNR" id="PIRNR009376"/>
    </source>
</evidence>
<dbReference type="GO" id="GO:0006654">
    <property type="term" value="P:phosphatidic acid biosynthetic process"/>
    <property type="evidence" value="ECO:0007669"/>
    <property type="project" value="InterPro"/>
</dbReference>
<dbReference type="GO" id="GO:0004630">
    <property type="term" value="F:phospholipase D activity"/>
    <property type="evidence" value="ECO:0007669"/>
    <property type="project" value="UniProtKB-UniRule"/>
</dbReference>
<sequence>MSYLLNKATSAAKSVQSTVVSTTHHLPDSVTSRFGFESVTNAVTSIVATKEDTTRPPKHHRYSSSAPVSEGNTVKFHVCGYAYFWAVSEALEKATESVWILGWWVSPEVYLRRPPSENEKYRLDRMLLAAAERGVKVNIIVFKEVPQFMYLSSHHTQRALEALHPNIAVFRYPDHYTGAKGVLSSTKSLLQNTLAAGAANLGKVSDESLQNLFALAGGPTLLWAHHEKLVICDRRLAFVGGIDLAYGRWDTVQHPIADAHPGNLDDIVFPGQDYNNARVMDFKNLDDWQRNKLSRLTTSRMGWQDISVSLVGPTVADLCRHFVDRWNFVHSMKYNTGLPRDSRYERLLPLPPPPATEQSTPSPPSVPVGPMTCQLVRSIGSWSGGAEHSIYNAYVDIIAQSEHFVYIEQQFFITSTGSWLGTVWNRVGEALVQRILRAVQEQKRYKVFVVLPSVPAFPGDLQALISGHPPRAIMKLQYQSICRGGASILDKLRQAGVDNPHEYIRFYNLRNYDRINEGGVLQRAERASGVAYQLASQDHDDMVDPFGLRAQQEVGEFEAGPVPGNHQAYEKYQRATGANNHAHSAWDTVSPCYMLGGEDIRTVPWTTTGSGGVKEIDAFVSEQLYVHSKVLIADDRVVLCGSANLNDRSLKGSRDSEMALVIEDPTPLPRETAATTTMHGQPFHHRASRFAASLRRYLFRKHLGLLAPQDMRVADAHCTPAGADTDNGYDFGSAEDLLVADPLSDAFLALWNGVARENTLAFRTVFAPVPDDTVQTWLQYQTQFWKQFTGGGGGPDGSLRGLSLHMAQWGHVRKDHFPGTDAGVEAVKDELAKIRGTLVEMPLEFLARTDIQIEDPGYNIITRQGYV</sequence>
<comment type="caution">
    <text evidence="8">The sequence shown here is derived from an EMBL/GenBank/DDBJ whole genome shotgun (WGS) entry which is preliminary data.</text>
</comment>
<dbReference type="PANTHER" id="PTHR18896:SF186">
    <property type="entry name" value="PHOSPHOLIPASE D"/>
    <property type="match status" value="1"/>
</dbReference>
<dbReference type="InterPro" id="IPR025202">
    <property type="entry name" value="PLD-like_dom"/>
</dbReference>
<keyword evidence="4" id="KW-0443">Lipid metabolism</keyword>
<dbReference type="Proteomes" id="UP000078343">
    <property type="component" value="Unassembled WGS sequence"/>
</dbReference>
<dbReference type="SMART" id="SM00155">
    <property type="entry name" value="PLDc"/>
    <property type="match status" value="2"/>
</dbReference>
<evidence type="ECO:0000259" key="7">
    <source>
        <dbReference type="PROSITE" id="PS50035"/>
    </source>
</evidence>
<dbReference type="Gene3D" id="3.30.870.10">
    <property type="entry name" value="Endonuclease Chain A"/>
    <property type="match status" value="3"/>
</dbReference>
<accession>A0A178ZYD7</accession>
<evidence type="ECO:0000256" key="1">
    <source>
        <dbReference type="ARBA" id="ARBA00022737"/>
    </source>
</evidence>
<evidence type="ECO:0000256" key="2">
    <source>
        <dbReference type="ARBA" id="ARBA00022801"/>
    </source>
</evidence>
<evidence type="ECO:0000313" key="9">
    <source>
        <dbReference type="Proteomes" id="UP000078343"/>
    </source>
</evidence>
<keyword evidence="2 5" id="KW-0378">Hydrolase</keyword>
<organism evidence="8 9">
    <name type="scientific">Fonsecaea erecta</name>
    <dbReference type="NCBI Taxonomy" id="1367422"/>
    <lineage>
        <taxon>Eukaryota</taxon>
        <taxon>Fungi</taxon>
        <taxon>Dikarya</taxon>
        <taxon>Ascomycota</taxon>
        <taxon>Pezizomycotina</taxon>
        <taxon>Eurotiomycetes</taxon>
        <taxon>Chaetothyriomycetidae</taxon>
        <taxon>Chaetothyriales</taxon>
        <taxon>Herpotrichiellaceae</taxon>
        <taxon>Fonsecaea</taxon>
    </lineage>
</organism>
<dbReference type="GO" id="GO:0035556">
    <property type="term" value="P:intracellular signal transduction"/>
    <property type="evidence" value="ECO:0007669"/>
    <property type="project" value="InterPro"/>
</dbReference>
<reference evidence="8 9" key="1">
    <citation type="submission" date="2016-04" db="EMBL/GenBank/DDBJ databases">
        <title>Draft genome of Fonsecaea erecta CBS 125763.</title>
        <authorList>
            <person name="Weiss V.A."/>
            <person name="Vicente V.A."/>
            <person name="Raittz R.T."/>
            <person name="Moreno L.F."/>
            <person name="De Souza E.M."/>
            <person name="Pedrosa F.O."/>
            <person name="Steffens M.B."/>
            <person name="Faoro H."/>
            <person name="Tadra-Sfeir M.Z."/>
            <person name="Najafzadeh M.J."/>
            <person name="Felipe M.S."/>
            <person name="Teixeira M."/>
            <person name="Sun J."/>
            <person name="Xi L."/>
            <person name="Gomes R."/>
            <person name="De Azevedo C.M."/>
            <person name="Salgado C.G."/>
            <person name="Da Silva M.B."/>
            <person name="Nascimento M.F."/>
            <person name="Queiroz-Telles F."/>
            <person name="Attili D.S."/>
            <person name="Gorbushina A."/>
        </authorList>
    </citation>
    <scope>NUCLEOTIDE SEQUENCE [LARGE SCALE GENOMIC DNA]</scope>
    <source>
        <strain evidence="8 9">CBS 125763</strain>
    </source>
</reference>
<keyword evidence="3 5" id="KW-0442">Lipid degradation</keyword>
<dbReference type="PANTHER" id="PTHR18896">
    <property type="entry name" value="PHOSPHOLIPASE D"/>
    <property type="match status" value="1"/>
</dbReference>
<dbReference type="Pfam" id="PF00614">
    <property type="entry name" value="PLDc"/>
    <property type="match status" value="1"/>
</dbReference>
<dbReference type="Pfam" id="PF13091">
    <property type="entry name" value="PLDc_2"/>
    <property type="match status" value="1"/>
</dbReference>
<dbReference type="STRING" id="1367422.A0A178ZYD7"/>
<dbReference type="GO" id="GO:0009395">
    <property type="term" value="P:phospholipid catabolic process"/>
    <property type="evidence" value="ECO:0007669"/>
    <property type="project" value="TreeGrafter"/>
</dbReference>
<feature type="domain" description="PLD phosphodiesterase" evidence="7">
    <location>
        <begin position="622"/>
        <end position="649"/>
    </location>
</feature>
<dbReference type="PROSITE" id="PS50035">
    <property type="entry name" value="PLD"/>
    <property type="match status" value="2"/>
</dbReference>
<evidence type="ECO:0000313" key="8">
    <source>
        <dbReference type="EMBL" id="OAP64818.1"/>
    </source>
</evidence>
<dbReference type="OrthoDB" id="14911at2759"/>
<dbReference type="GeneID" id="30004960"/>
<feature type="domain" description="PLD phosphodiesterase" evidence="7">
    <location>
        <begin position="221"/>
        <end position="248"/>
    </location>
</feature>
<dbReference type="RefSeq" id="XP_018698185.1">
    <property type="nucleotide sequence ID" value="XM_018832306.1"/>
</dbReference>
<dbReference type="PIRSF" id="PIRSF009376">
    <property type="entry name" value="Phospholipase_D_euk"/>
    <property type="match status" value="1"/>
</dbReference>
<keyword evidence="9" id="KW-1185">Reference proteome</keyword>
<protein>
    <recommendedName>
        <fullName evidence="5">Phospholipase</fullName>
        <ecNumber evidence="5">3.1.4.4</ecNumber>
    </recommendedName>
</protein>